<keyword evidence="5 7" id="KW-0288">FMN</keyword>
<dbReference type="Gene3D" id="3.40.50.360">
    <property type="match status" value="1"/>
</dbReference>
<dbReference type="KEGG" id="cbac:JI75_02970"/>
<dbReference type="HOGENOM" id="CLU_051402_4_3_11"/>
<gene>
    <name evidence="9" type="ORF">JI75_02970</name>
</gene>
<dbReference type="RefSeq" id="WP_039690409.1">
    <property type="nucleotide sequence ID" value="NZ_CP009302.1"/>
</dbReference>
<name>A0A0A8B5W0_9ACTN</name>
<evidence type="ECO:0000256" key="2">
    <source>
        <dbReference type="ARBA" id="ARBA00005267"/>
    </source>
</evidence>
<evidence type="ECO:0000256" key="5">
    <source>
        <dbReference type="ARBA" id="ARBA00022643"/>
    </source>
</evidence>
<dbReference type="AlphaFoldDB" id="A0A0A8B5W0"/>
<dbReference type="GO" id="GO:0009055">
    <property type="term" value="F:electron transfer activity"/>
    <property type="evidence" value="ECO:0007669"/>
    <property type="project" value="UniProtKB-UniRule"/>
</dbReference>
<dbReference type="NCBIfam" id="TIGR01753">
    <property type="entry name" value="flav_short"/>
    <property type="match status" value="1"/>
</dbReference>
<reference evidence="9 10" key="2">
    <citation type="journal article" date="2015" name="Genome Announc.">
        <title>Complete Genome Sequence of Coriobacteriaceae Strain 68-1-3, a Novel Mucus-Degrading Isolate from the Swine Intestinal Tract.</title>
        <authorList>
            <person name="Looft T."/>
            <person name="Bayles D.O."/>
            <person name="Alt D.P."/>
            <person name="Stanton T.B."/>
        </authorList>
    </citation>
    <scope>NUCLEOTIDE SEQUENCE [LARGE SCALE GENOMIC DNA]</scope>
    <source>
        <strain evidence="9 10">68-1-3</strain>
    </source>
</reference>
<proteinExistence type="inferred from homology"/>
<dbReference type="Pfam" id="PF00258">
    <property type="entry name" value="Flavodoxin_1"/>
    <property type="match status" value="1"/>
</dbReference>
<protein>
    <recommendedName>
        <fullName evidence="7">Flavodoxin</fullName>
    </recommendedName>
</protein>
<keyword evidence="6 7" id="KW-0249">Electron transport</keyword>
<dbReference type="Proteomes" id="UP000031121">
    <property type="component" value="Chromosome"/>
</dbReference>
<dbReference type="GO" id="GO:0010181">
    <property type="term" value="F:FMN binding"/>
    <property type="evidence" value="ECO:0007669"/>
    <property type="project" value="UniProtKB-UniRule"/>
</dbReference>
<evidence type="ECO:0000256" key="4">
    <source>
        <dbReference type="ARBA" id="ARBA00022630"/>
    </source>
</evidence>
<dbReference type="InterPro" id="IPR029039">
    <property type="entry name" value="Flavoprotein-like_sf"/>
</dbReference>
<dbReference type="EMBL" id="CP009302">
    <property type="protein sequence ID" value="AJC12739.1"/>
    <property type="molecule type" value="Genomic_DNA"/>
</dbReference>
<evidence type="ECO:0000256" key="1">
    <source>
        <dbReference type="ARBA" id="ARBA00001917"/>
    </source>
</evidence>
<dbReference type="PROSITE" id="PS50902">
    <property type="entry name" value="FLAVODOXIN_LIKE"/>
    <property type="match status" value="1"/>
</dbReference>
<evidence type="ECO:0000313" key="10">
    <source>
        <dbReference type="Proteomes" id="UP000031121"/>
    </source>
</evidence>
<comment type="similarity">
    <text evidence="2 7">Belongs to the flavodoxin family.</text>
</comment>
<evidence type="ECO:0000256" key="7">
    <source>
        <dbReference type="RuleBase" id="RU367037"/>
    </source>
</evidence>
<reference evidence="10" key="1">
    <citation type="submission" date="2014-08" db="EMBL/GenBank/DDBJ databases">
        <title>Coriobacteriaceae sp. complete genome.</title>
        <authorList>
            <person name="Looft T."/>
            <person name="Bayles D.O."/>
            <person name="Stanton T.B."/>
        </authorList>
    </citation>
    <scope>NUCLEOTIDE SEQUENCE [LARGE SCALE GENOMIC DNA]</scope>
    <source>
        <strain evidence="10">68-1-3</strain>
    </source>
</reference>
<accession>A0A0A8B5W0</accession>
<evidence type="ECO:0000256" key="6">
    <source>
        <dbReference type="ARBA" id="ARBA00022982"/>
    </source>
</evidence>
<dbReference type="InterPro" id="IPR008254">
    <property type="entry name" value="Flavodoxin/NO_synth"/>
</dbReference>
<evidence type="ECO:0000259" key="8">
    <source>
        <dbReference type="PROSITE" id="PS50902"/>
    </source>
</evidence>
<dbReference type="STRING" id="1531429.JI75_02970"/>
<dbReference type="InterPro" id="IPR001226">
    <property type="entry name" value="Flavodoxin_CS"/>
</dbReference>
<keyword evidence="10" id="KW-1185">Reference proteome</keyword>
<dbReference type="InterPro" id="IPR010087">
    <property type="entry name" value="Flav_short"/>
</dbReference>
<evidence type="ECO:0000313" key="9">
    <source>
        <dbReference type="EMBL" id="AJC12739.1"/>
    </source>
</evidence>
<evidence type="ECO:0000256" key="3">
    <source>
        <dbReference type="ARBA" id="ARBA00022448"/>
    </source>
</evidence>
<organism evidence="9 10">
    <name type="scientific">Berryella intestinalis</name>
    <dbReference type="NCBI Taxonomy" id="1531429"/>
    <lineage>
        <taxon>Bacteria</taxon>
        <taxon>Bacillati</taxon>
        <taxon>Actinomycetota</taxon>
        <taxon>Coriobacteriia</taxon>
        <taxon>Eggerthellales</taxon>
        <taxon>Eggerthellaceae</taxon>
        <taxon>Berryella</taxon>
    </lineage>
</organism>
<feature type="domain" description="Flavodoxin-like" evidence="8">
    <location>
        <begin position="4"/>
        <end position="139"/>
    </location>
</feature>
<keyword evidence="3 7" id="KW-0813">Transport</keyword>
<comment type="function">
    <text evidence="7">Low-potential electron donor to a number of redox enzymes.</text>
</comment>
<comment type="cofactor">
    <cofactor evidence="1 7">
        <name>FMN</name>
        <dbReference type="ChEBI" id="CHEBI:58210"/>
    </cofactor>
</comment>
<dbReference type="PROSITE" id="PS00201">
    <property type="entry name" value="FLAVODOXIN"/>
    <property type="match status" value="1"/>
</dbReference>
<dbReference type="SUPFAM" id="SSF52218">
    <property type="entry name" value="Flavoproteins"/>
    <property type="match status" value="1"/>
</dbReference>
<sequence>MSNVAVVFWSGTGNTEAMADLVAQGASAKGAKVSIIQASDFGADRLDGYDAVAFGCPAMGDEELEDTEFLPMYDEVEPLLGDRKVVLFGSYDWNDGEWMELWEQRAEAAGVNVVDSLIAKDYPDDEASAECMRVGALLA</sequence>
<keyword evidence="4 7" id="KW-0285">Flavoprotein</keyword>